<dbReference type="GO" id="GO:0046872">
    <property type="term" value="F:metal ion binding"/>
    <property type="evidence" value="ECO:0007669"/>
    <property type="project" value="UniProtKB-KW"/>
</dbReference>
<keyword evidence="11" id="KW-1185">Reference proteome</keyword>
<keyword evidence="4 10" id="KW-0378">Hydrolase</keyword>
<organism evidence="10 11">
    <name type="scientific">Leekyejoonella antrihumi</name>
    <dbReference type="NCBI Taxonomy" id="1660198"/>
    <lineage>
        <taxon>Bacteria</taxon>
        <taxon>Bacillati</taxon>
        <taxon>Actinomycetota</taxon>
        <taxon>Actinomycetes</taxon>
        <taxon>Micrococcales</taxon>
        <taxon>Dermacoccaceae</taxon>
        <taxon>Leekyejoonella</taxon>
    </lineage>
</organism>
<keyword evidence="7" id="KW-0408">Iron</keyword>
<proteinExistence type="predicted"/>
<dbReference type="GO" id="GO:0050480">
    <property type="term" value="F:imidazolonepropionase activity"/>
    <property type="evidence" value="ECO:0007669"/>
    <property type="project" value="UniProtKB-UniRule"/>
</dbReference>
<dbReference type="InterPro" id="IPR032466">
    <property type="entry name" value="Metal_Hydrolase"/>
</dbReference>
<dbReference type="SUPFAM" id="SSF51556">
    <property type="entry name" value="Metallo-dependent hydrolases"/>
    <property type="match status" value="1"/>
</dbReference>
<dbReference type="InterPro" id="IPR005920">
    <property type="entry name" value="HutI"/>
</dbReference>
<evidence type="ECO:0000256" key="3">
    <source>
        <dbReference type="ARBA" id="ARBA00022723"/>
    </source>
</evidence>
<dbReference type="Pfam" id="PF01979">
    <property type="entry name" value="Amidohydro_1"/>
    <property type="match status" value="1"/>
</dbReference>
<keyword evidence="3" id="KW-0479">Metal-binding</keyword>
<dbReference type="InterPro" id="IPR011059">
    <property type="entry name" value="Metal-dep_hydrolase_composite"/>
</dbReference>
<dbReference type="GO" id="GO:0019556">
    <property type="term" value="P:L-histidine catabolic process to glutamate and formamide"/>
    <property type="evidence" value="ECO:0007669"/>
    <property type="project" value="UniProtKB-UniRule"/>
</dbReference>
<dbReference type="PANTHER" id="PTHR42752">
    <property type="entry name" value="IMIDAZOLONEPROPIONASE"/>
    <property type="match status" value="1"/>
</dbReference>
<keyword evidence="6" id="KW-0862">Zinc</keyword>
<evidence type="ECO:0000256" key="5">
    <source>
        <dbReference type="ARBA" id="ARBA00022808"/>
    </source>
</evidence>
<reference evidence="10 11" key="1">
    <citation type="submission" date="2019-05" db="EMBL/GenBank/DDBJ databases">
        <authorList>
            <person name="Lee S.D."/>
        </authorList>
    </citation>
    <scope>NUCLEOTIDE SEQUENCE [LARGE SCALE GENOMIC DNA]</scope>
    <source>
        <strain evidence="10 11">C5-26</strain>
    </source>
</reference>
<dbReference type="EC" id="3.5.2.7" evidence="2 8"/>
<dbReference type="PANTHER" id="PTHR42752:SF1">
    <property type="entry name" value="IMIDAZOLONEPROPIONASE-RELATED"/>
    <property type="match status" value="1"/>
</dbReference>
<dbReference type="GO" id="GO:0005737">
    <property type="term" value="C:cytoplasm"/>
    <property type="evidence" value="ECO:0007669"/>
    <property type="project" value="UniProtKB-UniRule"/>
</dbReference>
<evidence type="ECO:0000256" key="7">
    <source>
        <dbReference type="ARBA" id="ARBA00023004"/>
    </source>
</evidence>
<dbReference type="NCBIfam" id="TIGR01224">
    <property type="entry name" value="hutI"/>
    <property type="match status" value="1"/>
</dbReference>
<dbReference type="Proteomes" id="UP000320244">
    <property type="component" value="Unassembled WGS sequence"/>
</dbReference>
<comment type="caution">
    <text evidence="10">The sequence shown here is derived from an EMBL/GenBank/DDBJ whole genome shotgun (WGS) entry which is preliminary data.</text>
</comment>
<evidence type="ECO:0000313" key="11">
    <source>
        <dbReference type="Proteomes" id="UP000320244"/>
    </source>
</evidence>
<dbReference type="SUPFAM" id="SSF51338">
    <property type="entry name" value="Composite domain of metallo-dependent hydrolases"/>
    <property type="match status" value="1"/>
</dbReference>
<dbReference type="AlphaFoldDB" id="A0A563E006"/>
<name>A0A563E006_9MICO</name>
<evidence type="ECO:0000256" key="2">
    <source>
        <dbReference type="ARBA" id="ARBA00012864"/>
    </source>
</evidence>
<keyword evidence="5" id="KW-0369">Histidine metabolism</keyword>
<gene>
    <name evidence="10" type="primary">hutI</name>
    <name evidence="10" type="ORF">FGL98_12200</name>
</gene>
<evidence type="ECO:0000256" key="8">
    <source>
        <dbReference type="NCBIfam" id="TIGR01224"/>
    </source>
</evidence>
<comment type="pathway">
    <text evidence="1">Amino-acid degradation.</text>
</comment>
<evidence type="ECO:0000256" key="1">
    <source>
        <dbReference type="ARBA" id="ARBA00005023"/>
    </source>
</evidence>
<dbReference type="InterPro" id="IPR006680">
    <property type="entry name" value="Amidohydro-rel"/>
</dbReference>
<reference evidence="10 11" key="2">
    <citation type="submission" date="2019-08" db="EMBL/GenBank/DDBJ databases">
        <title>Jejuicoccus antrihumi gen. nov., sp. nov., a new member of the family Dermacoccaceae isolated from a cave.</title>
        <authorList>
            <person name="Schumann P."/>
            <person name="Kim I.S."/>
        </authorList>
    </citation>
    <scope>NUCLEOTIDE SEQUENCE [LARGE SCALE GENOMIC DNA]</scope>
    <source>
        <strain evidence="10 11">C5-26</strain>
    </source>
</reference>
<accession>A0A563E006</accession>
<dbReference type="OrthoDB" id="3451205at2"/>
<sequence length="405" mass="42290">MRRVDLLVTGAAEILTCASGARDLIGSTIGGVAVDHGFIVAVGDVSGYTAEHVVDAGAGVVMPGFVDAHTHVVFGGSRAQEYVARCAGLEPPPGAPVGIAGTMTSTRGVSQSALERQAAQRLVEMLAHGTTTVESKSGYGLDDLVERSILDTNRALPQRVPVDIVSTYLGAHACPPDTDQGEYVDLVVDMCARVGAKGLAQFCDVYCDDGYFDLVQTERILHAGLDAGLAPKIHLDAYSHTGAAALAAEVGATSVDHLNFTTNAELTRLAASGITGVYLPCLEYAVNHPNPLDPRRVLDAGMNLALATDICPGCWSTSMQLAIQMACRSGGLSISQALRAATIGSAAAVGRADRVGSIEVGKQADLIVLDIPSHEDMAYRLGRNSVTTVIRRGKLVRSADPTEDR</sequence>
<dbReference type="EMBL" id="VCQV01000016">
    <property type="protein sequence ID" value="TWP35847.1"/>
    <property type="molecule type" value="Genomic_DNA"/>
</dbReference>
<evidence type="ECO:0000259" key="9">
    <source>
        <dbReference type="Pfam" id="PF01979"/>
    </source>
</evidence>
<feature type="domain" description="Amidohydrolase-related" evidence="9">
    <location>
        <begin position="247"/>
        <end position="396"/>
    </location>
</feature>
<dbReference type="Gene3D" id="3.20.20.140">
    <property type="entry name" value="Metal-dependent hydrolases"/>
    <property type="match status" value="1"/>
</dbReference>
<evidence type="ECO:0000256" key="6">
    <source>
        <dbReference type="ARBA" id="ARBA00022833"/>
    </source>
</evidence>
<protein>
    <recommendedName>
        <fullName evidence="2 8">Imidazolonepropionase</fullName>
        <ecNumber evidence="2 8">3.5.2.7</ecNumber>
    </recommendedName>
</protein>
<dbReference type="Gene3D" id="2.30.40.10">
    <property type="entry name" value="Urease, subunit C, domain 1"/>
    <property type="match status" value="1"/>
</dbReference>
<evidence type="ECO:0000313" key="10">
    <source>
        <dbReference type="EMBL" id="TWP35847.1"/>
    </source>
</evidence>
<evidence type="ECO:0000256" key="4">
    <source>
        <dbReference type="ARBA" id="ARBA00022801"/>
    </source>
</evidence>